<comment type="caution">
    <text evidence="1">The sequence shown here is derived from an EMBL/GenBank/DDBJ whole genome shotgun (WGS) entry which is preliminary data.</text>
</comment>
<gene>
    <name evidence="1" type="ORF">AMORRO_LOCUS10020</name>
</gene>
<dbReference type="EMBL" id="CAJVPV010010529">
    <property type="protein sequence ID" value="CAG8652254.1"/>
    <property type="molecule type" value="Genomic_DNA"/>
</dbReference>
<keyword evidence="2" id="KW-1185">Reference proteome</keyword>
<dbReference type="OrthoDB" id="2431171at2759"/>
<accession>A0A9N9H4D0</accession>
<name>A0A9N9H4D0_9GLOM</name>
<protein>
    <submittedName>
        <fullName evidence="1">6544_t:CDS:1</fullName>
    </submittedName>
</protein>
<dbReference type="AlphaFoldDB" id="A0A9N9H4D0"/>
<reference evidence="1" key="1">
    <citation type="submission" date="2021-06" db="EMBL/GenBank/DDBJ databases">
        <authorList>
            <person name="Kallberg Y."/>
            <person name="Tangrot J."/>
            <person name="Rosling A."/>
        </authorList>
    </citation>
    <scope>NUCLEOTIDE SEQUENCE</scope>
    <source>
        <strain evidence="1">CL551</strain>
    </source>
</reference>
<sequence length="113" mass="13156">MVQTRPSVILSEFSKFINKDYPFDDDTFSNFNDIQEYWKFMTGATKELSFSESVEIPSEEIDIIIDESEEITIMNNSNEYEDFMAENTKTLAFESQTPDDLLMYHPADNPAEK</sequence>
<organism evidence="1 2">
    <name type="scientific">Acaulospora morrowiae</name>
    <dbReference type="NCBI Taxonomy" id="94023"/>
    <lineage>
        <taxon>Eukaryota</taxon>
        <taxon>Fungi</taxon>
        <taxon>Fungi incertae sedis</taxon>
        <taxon>Mucoromycota</taxon>
        <taxon>Glomeromycotina</taxon>
        <taxon>Glomeromycetes</taxon>
        <taxon>Diversisporales</taxon>
        <taxon>Acaulosporaceae</taxon>
        <taxon>Acaulospora</taxon>
    </lineage>
</organism>
<evidence type="ECO:0000313" key="2">
    <source>
        <dbReference type="Proteomes" id="UP000789342"/>
    </source>
</evidence>
<evidence type="ECO:0000313" key="1">
    <source>
        <dbReference type="EMBL" id="CAG8652254.1"/>
    </source>
</evidence>
<dbReference type="Proteomes" id="UP000789342">
    <property type="component" value="Unassembled WGS sequence"/>
</dbReference>
<proteinExistence type="predicted"/>